<dbReference type="EC" id="2.7.7.-" evidence="8"/>
<evidence type="ECO:0000256" key="1">
    <source>
        <dbReference type="ARBA" id="ARBA00009747"/>
    </source>
</evidence>
<dbReference type="PANTHER" id="PTHR32057">
    <property type="entry name" value="PROTEIN ADENYLYLTRANSFERASE SELO, MITOCHONDRIAL"/>
    <property type="match status" value="1"/>
</dbReference>
<dbReference type="RefSeq" id="WP_012831166.1">
    <property type="nucleotide sequence ID" value="NC_013440.1"/>
</dbReference>
<dbReference type="GO" id="GO:0000287">
    <property type="term" value="F:magnesium ion binding"/>
    <property type="evidence" value="ECO:0007669"/>
    <property type="project" value="UniProtKB-UniRule"/>
</dbReference>
<organism evidence="9 10">
    <name type="scientific">Haliangium ochraceum (strain DSM 14365 / JCM 11303 / SMP-2)</name>
    <dbReference type="NCBI Taxonomy" id="502025"/>
    <lineage>
        <taxon>Bacteria</taxon>
        <taxon>Pseudomonadati</taxon>
        <taxon>Myxococcota</taxon>
        <taxon>Polyangia</taxon>
        <taxon>Haliangiales</taxon>
        <taxon>Kofleriaceae</taxon>
        <taxon>Haliangium</taxon>
    </lineage>
</organism>
<dbReference type="KEGG" id="hoh:Hoch_6099"/>
<keyword evidence="3 8" id="KW-0548">Nucleotidyltransferase</keyword>
<dbReference type="HAMAP" id="MF_00692">
    <property type="entry name" value="SelO"/>
    <property type="match status" value="1"/>
</dbReference>
<keyword evidence="6 8" id="KW-0067">ATP-binding</keyword>
<dbReference type="GO" id="GO:0005524">
    <property type="term" value="F:ATP binding"/>
    <property type="evidence" value="ECO:0007669"/>
    <property type="project" value="UniProtKB-UniRule"/>
</dbReference>
<evidence type="ECO:0000256" key="8">
    <source>
        <dbReference type="HAMAP-Rule" id="MF_00692"/>
    </source>
</evidence>
<feature type="binding site" evidence="8">
    <location>
        <position position="286"/>
    </location>
    <ligand>
        <name>Mg(2+)</name>
        <dbReference type="ChEBI" id="CHEBI:18420"/>
    </ligand>
</feature>
<name>D0LL78_HALO1</name>
<dbReference type="PANTHER" id="PTHR32057:SF14">
    <property type="entry name" value="PROTEIN ADENYLYLTRANSFERASE SELO, MITOCHONDRIAL"/>
    <property type="match status" value="1"/>
</dbReference>
<comment type="function">
    <text evidence="8">Nucleotidyltransferase involved in the post-translational modification of proteins. It can catalyze the addition of adenosine monophosphate (AMP) or uridine monophosphate (UMP) to a protein, resulting in modifications known as AMPylation and UMPylation.</text>
</comment>
<evidence type="ECO:0000256" key="5">
    <source>
        <dbReference type="ARBA" id="ARBA00022741"/>
    </source>
</evidence>
<dbReference type="InterPro" id="IPR003846">
    <property type="entry name" value="SelO"/>
</dbReference>
<dbReference type="Proteomes" id="UP000001880">
    <property type="component" value="Chromosome"/>
</dbReference>
<feature type="binding site" evidence="8">
    <location>
        <position position="208"/>
    </location>
    <ligand>
        <name>ATP</name>
        <dbReference type="ChEBI" id="CHEBI:30616"/>
    </ligand>
</feature>
<comment type="catalytic activity">
    <reaction evidence="8">
        <text>L-seryl-[protein] + UTP = O-(5'-uridylyl)-L-seryl-[protein] + diphosphate</text>
        <dbReference type="Rhea" id="RHEA:64604"/>
        <dbReference type="Rhea" id="RHEA-COMP:9863"/>
        <dbReference type="Rhea" id="RHEA-COMP:16635"/>
        <dbReference type="ChEBI" id="CHEBI:29999"/>
        <dbReference type="ChEBI" id="CHEBI:33019"/>
        <dbReference type="ChEBI" id="CHEBI:46398"/>
        <dbReference type="ChEBI" id="CHEBI:156051"/>
    </reaction>
</comment>
<dbReference type="eggNOG" id="COG0397">
    <property type="taxonomic scope" value="Bacteria"/>
</dbReference>
<feature type="binding site" evidence="8">
    <location>
        <position position="295"/>
    </location>
    <ligand>
        <name>ATP</name>
        <dbReference type="ChEBI" id="CHEBI:30616"/>
    </ligand>
</feature>
<sequence>MEDATQRASTLPLVEGPTLAFDNSFVRELPGDRVAGNHVRTVSGACYSRIDPTPVRAPETVAYAPEVAALLGLPEAFCVSPAFAQVFSGSARLPGMAPWAACYGGHQFGHWAGQLGDGRAISLGELIADGQRWELQLKGAGLTPYSRTADGRAVLRSSIREFLCSEAMHHLGVPTTRALSLVRTGEDVVRDMFYSGDPRPEPGAVVCRVAPSFLRFGNFEILAARRDAALLGRLLDYAIRTHFPALGTPCKAVYVAWMTEVCRRTAVMVAHWMRVGFVHGVMNTDNMSILGQTIDYGPYGWIDNHDPNWTPNTTDAHRRRYRFGQQPQVALWNLVKLAQAIELVVDDTAALEGALDSYQHSFEDAMHDTLAGKLGLREFDPSSDVLLVDALTGMLTDLEFDMTIFYRRLAALPCADAAGPNGDSAGDSDSAALLAHFEDAQYRPLSEREQQRALAWLRDYRARVRADGTPDGERAAAMNRVNPKYVLRNYMAQQAIERAEAGDAALVRELLALLRRPYDEQPQHQTWAGKRPEWARDRPGCSMLSCSS</sequence>
<keyword evidence="8" id="KW-0464">Manganese</keyword>
<comment type="similarity">
    <text evidence="1 8">Belongs to the SELO family.</text>
</comment>
<keyword evidence="7 8" id="KW-0460">Magnesium</keyword>
<comment type="cofactor">
    <cofactor evidence="8">
        <name>Mg(2+)</name>
        <dbReference type="ChEBI" id="CHEBI:18420"/>
    </cofactor>
    <cofactor evidence="8">
        <name>Mn(2+)</name>
        <dbReference type="ChEBI" id="CHEBI:29035"/>
    </cofactor>
</comment>
<keyword evidence="10" id="KW-1185">Reference proteome</keyword>
<feature type="binding site" evidence="8">
    <location>
        <position position="116"/>
    </location>
    <ligand>
        <name>ATP</name>
        <dbReference type="ChEBI" id="CHEBI:30616"/>
    </ligand>
</feature>
<dbReference type="STRING" id="502025.Hoch_6099"/>
<feature type="binding site" evidence="8">
    <location>
        <position position="215"/>
    </location>
    <ligand>
        <name>ATP</name>
        <dbReference type="ChEBI" id="CHEBI:30616"/>
    </ligand>
</feature>
<dbReference type="Pfam" id="PF02696">
    <property type="entry name" value="SelO"/>
    <property type="match status" value="1"/>
</dbReference>
<dbReference type="NCBIfam" id="NF000658">
    <property type="entry name" value="PRK00029.1"/>
    <property type="match status" value="1"/>
</dbReference>
<feature type="binding site" evidence="8">
    <location>
        <position position="118"/>
    </location>
    <ligand>
        <name>ATP</name>
        <dbReference type="ChEBI" id="CHEBI:30616"/>
    </ligand>
</feature>
<evidence type="ECO:0000256" key="6">
    <source>
        <dbReference type="ARBA" id="ARBA00022840"/>
    </source>
</evidence>
<feature type="binding site" evidence="8">
    <location>
        <position position="295"/>
    </location>
    <ligand>
        <name>Mg(2+)</name>
        <dbReference type="ChEBI" id="CHEBI:18420"/>
    </ligand>
</feature>
<feature type="binding site" evidence="8">
    <location>
        <position position="151"/>
    </location>
    <ligand>
        <name>ATP</name>
        <dbReference type="ChEBI" id="CHEBI:30616"/>
    </ligand>
</feature>
<keyword evidence="4 8" id="KW-0479">Metal-binding</keyword>
<feature type="active site" description="Proton acceptor" evidence="8">
    <location>
        <position position="285"/>
    </location>
</feature>
<dbReference type="AlphaFoldDB" id="D0LL78"/>
<reference evidence="9 10" key="1">
    <citation type="journal article" date="2010" name="Stand. Genomic Sci.">
        <title>Complete genome sequence of Haliangium ochraceum type strain (SMP-2).</title>
        <authorList>
            <consortium name="US DOE Joint Genome Institute (JGI-PGF)"/>
            <person name="Ivanova N."/>
            <person name="Daum C."/>
            <person name="Lang E."/>
            <person name="Abt B."/>
            <person name="Kopitz M."/>
            <person name="Saunders E."/>
            <person name="Lapidus A."/>
            <person name="Lucas S."/>
            <person name="Glavina Del Rio T."/>
            <person name="Nolan M."/>
            <person name="Tice H."/>
            <person name="Copeland A."/>
            <person name="Cheng J.F."/>
            <person name="Chen F."/>
            <person name="Bruce D."/>
            <person name="Goodwin L."/>
            <person name="Pitluck S."/>
            <person name="Mavromatis K."/>
            <person name="Pati A."/>
            <person name="Mikhailova N."/>
            <person name="Chen A."/>
            <person name="Palaniappan K."/>
            <person name="Land M."/>
            <person name="Hauser L."/>
            <person name="Chang Y.J."/>
            <person name="Jeffries C.D."/>
            <person name="Detter J.C."/>
            <person name="Brettin T."/>
            <person name="Rohde M."/>
            <person name="Goker M."/>
            <person name="Bristow J."/>
            <person name="Markowitz V."/>
            <person name="Eisen J.A."/>
            <person name="Hugenholtz P."/>
            <person name="Kyrpides N.C."/>
            <person name="Klenk H.P."/>
        </authorList>
    </citation>
    <scope>NUCLEOTIDE SEQUENCE [LARGE SCALE GENOMIC DNA]</scope>
    <source>
        <strain evidence="10">DSM 14365 / CIP 107738 / JCM 11303 / AJ 13395 / SMP-2</strain>
    </source>
</reference>
<accession>D0LL78</accession>
<protein>
    <recommendedName>
        <fullName evidence="8">Protein nucleotidyltransferase YdiU</fullName>
        <ecNumber evidence="8">2.7.7.-</ecNumber>
    </recommendedName>
    <alternativeName>
        <fullName evidence="8">Protein adenylyltransferase YdiU</fullName>
        <ecNumber evidence="8">2.7.7.108</ecNumber>
    </alternativeName>
    <alternativeName>
        <fullName evidence="8">Protein uridylyltransferase YdiU</fullName>
        <ecNumber evidence="8">2.7.7.-</ecNumber>
    </alternativeName>
</protein>
<dbReference type="GO" id="GO:0030145">
    <property type="term" value="F:manganese ion binding"/>
    <property type="evidence" value="ECO:0007669"/>
    <property type="project" value="UniProtKB-UniRule"/>
</dbReference>
<evidence type="ECO:0000256" key="4">
    <source>
        <dbReference type="ARBA" id="ARBA00022723"/>
    </source>
</evidence>
<dbReference type="OrthoDB" id="9776281at2"/>
<feature type="binding site" evidence="8">
    <location>
        <position position="150"/>
    </location>
    <ligand>
        <name>ATP</name>
        <dbReference type="ChEBI" id="CHEBI:30616"/>
    </ligand>
</feature>
<dbReference type="HOGENOM" id="CLU_010245_4_0_7"/>
<comment type="catalytic activity">
    <reaction evidence="8">
        <text>L-seryl-[protein] + ATP = 3-O-(5'-adenylyl)-L-seryl-[protein] + diphosphate</text>
        <dbReference type="Rhea" id="RHEA:58120"/>
        <dbReference type="Rhea" id="RHEA-COMP:9863"/>
        <dbReference type="Rhea" id="RHEA-COMP:15073"/>
        <dbReference type="ChEBI" id="CHEBI:29999"/>
        <dbReference type="ChEBI" id="CHEBI:30616"/>
        <dbReference type="ChEBI" id="CHEBI:33019"/>
        <dbReference type="ChEBI" id="CHEBI:142516"/>
        <dbReference type="EC" id="2.7.7.108"/>
    </reaction>
</comment>
<dbReference type="EC" id="2.7.7.108" evidence="8"/>
<comment type="catalytic activity">
    <reaction evidence="8">
        <text>L-tyrosyl-[protein] + UTP = O-(5'-uridylyl)-L-tyrosyl-[protein] + diphosphate</text>
        <dbReference type="Rhea" id="RHEA:83887"/>
        <dbReference type="Rhea" id="RHEA-COMP:10136"/>
        <dbReference type="Rhea" id="RHEA-COMP:20238"/>
        <dbReference type="ChEBI" id="CHEBI:33019"/>
        <dbReference type="ChEBI" id="CHEBI:46398"/>
        <dbReference type="ChEBI" id="CHEBI:46858"/>
        <dbReference type="ChEBI" id="CHEBI:90602"/>
    </reaction>
</comment>
<evidence type="ECO:0000313" key="9">
    <source>
        <dbReference type="EMBL" id="ACY18574.1"/>
    </source>
</evidence>
<dbReference type="EMBL" id="CP001804">
    <property type="protein sequence ID" value="ACY18574.1"/>
    <property type="molecule type" value="Genomic_DNA"/>
</dbReference>
<comment type="catalytic activity">
    <reaction evidence="8">
        <text>L-histidyl-[protein] + UTP = N(tele)-(5'-uridylyl)-L-histidyl-[protein] + diphosphate</text>
        <dbReference type="Rhea" id="RHEA:83891"/>
        <dbReference type="Rhea" id="RHEA-COMP:9745"/>
        <dbReference type="Rhea" id="RHEA-COMP:20239"/>
        <dbReference type="ChEBI" id="CHEBI:29979"/>
        <dbReference type="ChEBI" id="CHEBI:33019"/>
        <dbReference type="ChEBI" id="CHEBI:46398"/>
        <dbReference type="ChEBI" id="CHEBI:233474"/>
    </reaction>
</comment>
<feature type="binding site" evidence="8">
    <location>
        <position position="119"/>
    </location>
    <ligand>
        <name>ATP</name>
        <dbReference type="ChEBI" id="CHEBI:30616"/>
    </ligand>
</feature>
<evidence type="ECO:0000256" key="3">
    <source>
        <dbReference type="ARBA" id="ARBA00022695"/>
    </source>
</evidence>
<comment type="catalytic activity">
    <reaction evidence="8">
        <text>L-tyrosyl-[protein] + ATP = O-(5'-adenylyl)-L-tyrosyl-[protein] + diphosphate</text>
        <dbReference type="Rhea" id="RHEA:54288"/>
        <dbReference type="Rhea" id="RHEA-COMP:10136"/>
        <dbReference type="Rhea" id="RHEA-COMP:13846"/>
        <dbReference type="ChEBI" id="CHEBI:30616"/>
        <dbReference type="ChEBI" id="CHEBI:33019"/>
        <dbReference type="ChEBI" id="CHEBI:46858"/>
        <dbReference type="ChEBI" id="CHEBI:83624"/>
        <dbReference type="EC" id="2.7.7.108"/>
    </reaction>
</comment>
<comment type="catalytic activity">
    <reaction evidence="8">
        <text>L-threonyl-[protein] + ATP = 3-O-(5'-adenylyl)-L-threonyl-[protein] + diphosphate</text>
        <dbReference type="Rhea" id="RHEA:54292"/>
        <dbReference type="Rhea" id="RHEA-COMP:11060"/>
        <dbReference type="Rhea" id="RHEA-COMP:13847"/>
        <dbReference type="ChEBI" id="CHEBI:30013"/>
        <dbReference type="ChEBI" id="CHEBI:30616"/>
        <dbReference type="ChEBI" id="CHEBI:33019"/>
        <dbReference type="ChEBI" id="CHEBI:138113"/>
        <dbReference type="EC" id="2.7.7.108"/>
    </reaction>
</comment>
<dbReference type="GO" id="GO:0070733">
    <property type="term" value="F:AMPylase activity"/>
    <property type="evidence" value="ECO:0007669"/>
    <property type="project" value="UniProtKB-EC"/>
</dbReference>
<keyword evidence="2 8" id="KW-0808">Transferase</keyword>
<feature type="binding site" evidence="8">
    <location>
        <position position="138"/>
    </location>
    <ligand>
        <name>ATP</name>
        <dbReference type="ChEBI" id="CHEBI:30616"/>
    </ligand>
</feature>
<evidence type="ECO:0000256" key="7">
    <source>
        <dbReference type="ARBA" id="ARBA00022842"/>
    </source>
</evidence>
<evidence type="ECO:0000256" key="2">
    <source>
        <dbReference type="ARBA" id="ARBA00022679"/>
    </source>
</evidence>
<proteinExistence type="inferred from homology"/>
<evidence type="ECO:0000313" key="10">
    <source>
        <dbReference type="Proteomes" id="UP000001880"/>
    </source>
</evidence>
<keyword evidence="5 8" id="KW-0547">Nucleotide-binding</keyword>
<gene>
    <name evidence="8" type="primary">ydiU</name>
    <name evidence="8" type="synonym">selO</name>
    <name evidence="9" type="ordered locus">Hoch_6099</name>
</gene>